<proteinExistence type="inferred from homology"/>
<reference evidence="3 4" key="1">
    <citation type="submission" date="2023-07" db="EMBL/GenBank/DDBJ databases">
        <title>Sorghum-associated microbial communities from plants grown in Nebraska, USA.</title>
        <authorList>
            <person name="Schachtman D."/>
        </authorList>
    </citation>
    <scope>NUCLEOTIDE SEQUENCE [LARGE SCALE GENOMIC DNA]</scope>
    <source>
        <strain evidence="3 4">DS1607</strain>
    </source>
</reference>
<dbReference type="GO" id="GO:0016301">
    <property type="term" value="F:kinase activity"/>
    <property type="evidence" value="ECO:0007669"/>
    <property type="project" value="UniProtKB-KW"/>
</dbReference>
<dbReference type="InterPro" id="IPR043129">
    <property type="entry name" value="ATPase_NBD"/>
</dbReference>
<gene>
    <name evidence="3" type="ORF">J2W36_002124</name>
</gene>
<feature type="region of interest" description="Disordered" evidence="2">
    <location>
        <begin position="350"/>
        <end position="377"/>
    </location>
</feature>
<dbReference type="InterPro" id="IPR000600">
    <property type="entry name" value="ROK"/>
</dbReference>
<dbReference type="RefSeq" id="WP_307689696.1">
    <property type="nucleotide sequence ID" value="NZ_JAUSRO010000006.1"/>
</dbReference>
<protein>
    <submittedName>
        <fullName evidence="3">NBD/HSP70 family sugar kinase</fullName>
    </submittedName>
</protein>
<keyword evidence="4" id="KW-1185">Reference proteome</keyword>
<evidence type="ECO:0000256" key="1">
    <source>
        <dbReference type="ARBA" id="ARBA00006479"/>
    </source>
</evidence>
<keyword evidence="3" id="KW-0808">Transferase</keyword>
<evidence type="ECO:0000313" key="3">
    <source>
        <dbReference type="EMBL" id="MDP9899873.1"/>
    </source>
</evidence>
<dbReference type="PANTHER" id="PTHR18964">
    <property type="entry name" value="ROK (REPRESSOR, ORF, KINASE) FAMILY"/>
    <property type="match status" value="1"/>
</dbReference>
<dbReference type="Gene3D" id="3.30.420.40">
    <property type="match status" value="1"/>
</dbReference>
<keyword evidence="3" id="KW-0418">Kinase</keyword>
<comment type="similarity">
    <text evidence="1">Belongs to the ROK (NagC/XylR) family.</text>
</comment>
<feature type="region of interest" description="Disordered" evidence="2">
    <location>
        <begin position="1"/>
        <end position="21"/>
    </location>
</feature>
<dbReference type="PANTHER" id="PTHR18964:SF149">
    <property type="entry name" value="BIFUNCTIONAL UDP-N-ACETYLGLUCOSAMINE 2-EPIMERASE_N-ACETYLMANNOSAMINE KINASE"/>
    <property type="match status" value="1"/>
</dbReference>
<sequence length="377" mass="42135">MADKSPPVPDPEVHGTRELPSVTVDGYSLQVRDKDGFVGDQASQTAFRELLERWRRRRRKKGDDPLGDAHSRDLSKKSLDRVLAKKKASEAADVVHGAIEEFAEDLAYVVDRFLRQPSWKKVERIVIGGGFPESDVGERAILQASAILQHMDIHVPLARLSHEVDDGGLLGWVHLAPPRMVKKYDAILAVDIGGTNVRCGIVKTRYRKAKDMSRAKVVRREKWRHADDKPSRRGLVERLAEMLEDMVRYCRRHEIRLAPFVGIACPGVIRKDGSIANGTQNLPGDWESDTFHLPSELRKRIPEIEGEPTVVLMHNDAVVQGLSELPFMREVTRWGVLTIGTGLGNASYTNREPVEIEPPVRARKTPKSGSGPAAKAR</sequence>
<name>A0ABT9S682_9BURK</name>
<dbReference type="Proteomes" id="UP001226867">
    <property type="component" value="Unassembled WGS sequence"/>
</dbReference>
<evidence type="ECO:0000313" key="4">
    <source>
        <dbReference type="Proteomes" id="UP001226867"/>
    </source>
</evidence>
<dbReference type="SUPFAM" id="SSF53067">
    <property type="entry name" value="Actin-like ATPase domain"/>
    <property type="match status" value="1"/>
</dbReference>
<evidence type="ECO:0000256" key="2">
    <source>
        <dbReference type="SAM" id="MobiDB-lite"/>
    </source>
</evidence>
<organism evidence="3 4">
    <name type="scientific">Variovorax ginsengisoli</name>
    <dbReference type="NCBI Taxonomy" id="363844"/>
    <lineage>
        <taxon>Bacteria</taxon>
        <taxon>Pseudomonadati</taxon>
        <taxon>Pseudomonadota</taxon>
        <taxon>Betaproteobacteria</taxon>
        <taxon>Burkholderiales</taxon>
        <taxon>Comamonadaceae</taxon>
        <taxon>Variovorax</taxon>
    </lineage>
</organism>
<feature type="compositionally biased region" description="Pro residues" evidence="2">
    <location>
        <begin position="1"/>
        <end position="10"/>
    </location>
</feature>
<comment type="caution">
    <text evidence="3">The sequence shown here is derived from an EMBL/GenBank/DDBJ whole genome shotgun (WGS) entry which is preliminary data.</text>
</comment>
<dbReference type="EMBL" id="JAUSRO010000006">
    <property type="protein sequence ID" value="MDP9899873.1"/>
    <property type="molecule type" value="Genomic_DNA"/>
</dbReference>
<dbReference type="Pfam" id="PF00480">
    <property type="entry name" value="ROK"/>
    <property type="match status" value="1"/>
</dbReference>
<accession>A0ABT9S682</accession>